<evidence type="ECO:0000313" key="2">
    <source>
        <dbReference type="EMBL" id="PXW51153.1"/>
    </source>
</evidence>
<dbReference type="RefSeq" id="WP_146227599.1">
    <property type="nucleotide sequence ID" value="NZ_JAHBRY010000004.1"/>
</dbReference>
<sequence length="235" mass="25203">MKKIVALTLVTAAMALAGCDMPDKLEKPNPVAEWTWTGNPKLDNGGTISLNLGGDGNFKARSTPPGEEARSVEGRWTVGESWNEKACGDRISLSDEDRLTRTADGKVENHRVSRASIGLLYWVAKGAELPSGAKIVSKQNMTDSGASNPFDASLRTVVANNLLPHSIPPLPDHAKGEFWLVEENAELVRTGRAAVASGSLVQYPFALLAECFGSPDKDAKVRLMFRSRNLTAAAS</sequence>
<name>A0A2V3TT45_9HYPH</name>
<evidence type="ECO:0008006" key="4">
    <source>
        <dbReference type="Google" id="ProtNLM"/>
    </source>
</evidence>
<evidence type="ECO:0000256" key="1">
    <source>
        <dbReference type="SAM" id="SignalP"/>
    </source>
</evidence>
<proteinExistence type="predicted"/>
<keyword evidence="3" id="KW-1185">Reference proteome</keyword>
<dbReference type="OrthoDB" id="9832844at2"/>
<feature type="chain" id="PRO_5015995686" description="Lipoprotein" evidence="1">
    <location>
        <begin position="18"/>
        <end position="235"/>
    </location>
</feature>
<dbReference type="EMBL" id="QJJK01000021">
    <property type="protein sequence ID" value="PXW51153.1"/>
    <property type="molecule type" value="Genomic_DNA"/>
</dbReference>
<protein>
    <recommendedName>
        <fullName evidence="4">Lipoprotein</fullName>
    </recommendedName>
</protein>
<dbReference type="PROSITE" id="PS51257">
    <property type="entry name" value="PROKAR_LIPOPROTEIN"/>
    <property type="match status" value="1"/>
</dbReference>
<gene>
    <name evidence="2" type="ORF">C7450_12144</name>
</gene>
<evidence type="ECO:0000313" key="3">
    <source>
        <dbReference type="Proteomes" id="UP000248021"/>
    </source>
</evidence>
<feature type="signal peptide" evidence="1">
    <location>
        <begin position="1"/>
        <end position="17"/>
    </location>
</feature>
<comment type="caution">
    <text evidence="2">The sequence shown here is derived from an EMBL/GenBank/DDBJ whole genome shotgun (WGS) entry which is preliminary data.</text>
</comment>
<keyword evidence="1" id="KW-0732">Signal</keyword>
<accession>A0A2V3TT45</accession>
<dbReference type="AlphaFoldDB" id="A0A2V3TT45"/>
<reference evidence="2 3" key="1">
    <citation type="submission" date="2018-05" db="EMBL/GenBank/DDBJ databases">
        <title>Genomic Encyclopedia of Type Strains, Phase IV (KMG-IV): sequencing the most valuable type-strain genomes for metagenomic binning, comparative biology and taxonomic classification.</title>
        <authorList>
            <person name="Goeker M."/>
        </authorList>
    </citation>
    <scope>NUCLEOTIDE SEQUENCE [LARGE SCALE GENOMIC DNA]</scope>
    <source>
        <strain evidence="2 3">DSM 6462</strain>
    </source>
</reference>
<organism evidence="2 3">
    <name type="scientific">Chelatococcus asaccharovorans</name>
    <dbReference type="NCBI Taxonomy" id="28210"/>
    <lineage>
        <taxon>Bacteria</taxon>
        <taxon>Pseudomonadati</taxon>
        <taxon>Pseudomonadota</taxon>
        <taxon>Alphaproteobacteria</taxon>
        <taxon>Hyphomicrobiales</taxon>
        <taxon>Chelatococcaceae</taxon>
        <taxon>Chelatococcus</taxon>
    </lineage>
</organism>
<dbReference type="Proteomes" id="UP000248021">
    <property type="component" value="Unassembled WGS sequence"/>
</dbReference>